<proteinExistence type="predicted"/>
<keyword evidence="2" id="KW-1185">Reference proteome</keyword>
<evidence type="ECO:0000313" key="1">
    <source>
        <dbReference type="EMBL" id="RLQ87300.1"/>
    </source>
</evidence>
<sequence>MLAGPGPAAAQVNCRVVQSIGNALSGQIRNEMNARVADTSYRISRRKSLNIYGVDQVRFDGCRMQAVLSVKLKRKIRRDASGTVRIGATVQSFAGGRICVGNVEVEDVSLSRTLGVGERWYRRAANRALPNAQCFSR</sequence>
<accession>A0A3L7J9X9</accession>
<reference evidence="1 2" key="1">
    <citation type="submission" date="2018-10" db="EMBL/GenBank/DDBJ databases">
        <title>Notoacmeibacter sp. M2BS9Y-3-1, whole genome shotgun sequence.</title>
        <authorList>
            <person name="Tuo L."/>
        </authorList>
    </citation>
    <scope>NUCLEOTIDE SEQUENCE [LARGE SCALE GENOMIC DNA]</scope>
    <source>
        <strain evidence="1 2">M2BS9Y-3-1</strain>
    </source>
</reference>
<comment type="caution">
    <text evidence="1">The sequence shown here is derived from an EMBL/GenBank/DDBJ whole genome shotgun (WGS) entry which is preliminary data.</text>
</comment>
<organism evidence="1 2">
    <name type="scientific">Notoacmeibacter ruber</name>
    <dbReference type="NCBI Taxonomy" id="2670375"/>
    <lineage>
        <taxon>Bacteria</taxon>
        <taxon>Pseudomonadati</taxon>
        <taxon>Pseudomonadota</taxon>
        <taxon>Alphaproteobacteria</taxon>
        <taxon>Hyphomicrobiales</taxon>
        <taxon>Notoacmeibacteraceae</taxon>
        <taxon>Notoacmeibacter</taxon>
    </lineage>
</organism>
<gene>
    <name evidence="1" type="ORF">D8780_02820</name>
</gene>
<name>A0A3L7J9X9_9HYPH</name>
<evidence type="ECO:0000313" key="2">
    <source>
        <dbReference type="Proteomes" id="UP000281094"/>
    </source>
</evidence>
<dbReference type="Proteomes" id="UP000281094">
    <property type="component" value="Unassembled WGS sequence"/>
</dbReference>
<protein>
    <submittedName>
        <fullName evidence="1">Uncharacterized protein</fullName>
    </submittedName>
</protein>
<dbReference type="AlphaFoldDB" id="A0A3L7J9X9"/>
<dbReference type="EMBL" id="RCWN01000001">
    <property type="protein sequence ID" value="RLQ87300.1"/>
    <property type="molecule type" value="Genomic_DNA"/>
</dbReference>